<evidence type="ECO:0000313" key="6">
    <source>
        <dbReference type="Proteomes" id="UP001172082"/>
    </source>
</evidence>
<dbReference type="InterPro" id="IPR002068">
    <property type="entry name" value="A-crystallin/Hsp20_dom"/>
</dbReference>
<dbReference type="InterPro" id="IPR031107">
    <property type="entry name" value="Small_HSP"/>
</dbReference>
<sequence length="145" mass="16737">MALVKYRNRFNDFAPISFNSLLDNFFNDSWDNTSENNRFFPKVDVAETDKSFEISLAVPGIKKEDFKIDVNDGLITISGERKFINEDKGKNYHSIETQYGSFNKSFQLPDNVKVDKIEAKYEDGILLVNVPKDQKKTLKSKIEVK</sequence>
<dbReference type="EMBL" id="JAUJEA010000007">
    <property type="protein sequence ID" value="MDN5203296.1"/>
    <property type="molecule type" value="Genomic_DNA"/>
</dbReference>
<evidence type="ECO:0000256" key="1">
    <source>
        <dbReference type="PROSITE-ProRule" id="PRU00285"/>
    </source>
</evidence>
<dbReference type="PANTHER" id="PTHR11527">
    <property type="entry name" value="HEAT-SHOCK PROTEIN 20 FAMILY MEMBER"/>
    <property type="match status" value="1"/>
</dbReference>
<dbReference type="Pfam" id="PF00011">
    <property type="entry name" value="HSP20"/>
    <property type="match status" value="1"/>
</dbReference>
<proteinExistence type="inferred from homology"/>
<feature type="domain" description="SHSP" evidence="3">
    <location>
        <begin position="34"/>
        <end position="145"/>
    </location>
</feature>
<evidence type="ECO:0000259" key="4">
    <source>
        <dbReference type="PROSITE" id="PS51304"/>
    </source>
</evidence>
<feature type="domain" description="Galectin" evidence="4">
    <location>
        <begin position="1"/>
        <end position="120"/>
    </location>
</feature>
<dbReference type="Proteomes" id="UP001172082">
    <property type="component" value="Unassembled WGS sequence"/>
</dbReference>
<comment type="similarity">
    <text evidence="1 2">Belongs to the small heat shock protein (HSP20) family.</text>
</comment>
<keyword evidence="6" id="KW-1185">Reference proteome</keyword>
<dbReference type="Gene3D" id="2.60.40.790">
    <property type="match status" value="1"/>
</dbReference>
<evidence type="ECO:0000259" key="3">
    <source>
        <dbReference type="PROSITE" id="PS01031"/>
    </source>
</evidence>
<dbReference type="PROSITE" id="PS51304">
    <property type="entry name" value="GALECTIN"/>
    <property type="match status" value="1"/>
</dbReference>
<dbReference type="InterPro" id="IPR008978">
    <property type="entry name" value="HSP20-like_chaperone"/>
</dbReference>
<dbReference type="SUPFAM" id="SSF49764">
    <property type="entry name" value="HSP20-like chaperones"/>
    <property type="match status" value="1"/>
</dbReference>
<comment type="caution">
    <text evidence="5">The sequence shown here is derived from an EMBL/GenBank/DDBJ whole genome shotgun (WGS) entry which is preliminary data.</text>
</comment>
<dbReference type="PROSITE" id="PS01031">
    <property type="entry name" value="SHSP"/>
    <property type="match status" value="1"/>
</dbReference>
<protein>
    <submittedName>
        <fullName evidence="5">Hsp20/alpha crystallin family protein</fullName>
    </submittedName>
</protein>
<dbReference type="InterPro" id="IPR001079">
    <property type="entry name" value="Galectin_CRD"/>
</dbReference>
<name>A0ABT8KRB1_9BACT</name>
<gene>
    <name evidence="5" type="ORF">QQ008_18050</name>
</gene>
<dbReference type="RefSeq" id="WP_346753321.1">
    <property type="nucleotide sequence ID" value="NZ_JAUJEA010000007.1"/>
</dbReference>
<accession>A0ABT8KRB1</accession>
<evidence type="ECO:0000256" key="2">
    <source>
        <dbReference type="RuleBase" id="RU003616"/>
    </source>
</evidence>
<evidence type="ECO:0000313" key="5">
    <source>
        <dbReference type="EMBL" id="MDN5203296.1"/>
    </source>
</evidence>
<organism evidence="5 6">
    <name type="scientific">Splendidivirga corallicola</name>
    <dbReference type="NCBI Taxonomy" id="3051826"/>
    <lineage>
        <taxon>Bacteria</taxon>
        <taxon>Pseudomonadati</taxon>
        <taxon>Bacteroidota</taxon>
        <taxon>Cytophagia</taxon>
        <taxon>Cytophagales</taxon>
        <taxon>Splendidivirgaceae</taxon>
        <taxon>Splendidivirga</taxon>
    </lineage>
</organism>
<dbReference type="CDD" id="cd06464">
    <property type="entry name" value="ACD_sHsps-like"/>
    <property type="match status" value="1"/>
</dbReference>
<reference evidence="5" key="1">
    <citation type="submission" date="2023-06" db="EMBL/GenBank/DDBJ databases">
        <title>Genomic of Parafulvivirga corallium.</title>
        <authorList>
            <person name="Wang G."/>
        </authorList>
    </citation>
    <scope>NUCLEOTIDE SEQUENCE</scope>
    <source>
        <strain evidence="5">BMA10</strain>
    </source>
</reference>